<reference evidence="3" key="1">
    <citation type="submission" date="2023-06" db="EMBL/GenBank/DDBJ databases">
        <authorList>
            <person name="Delattre M."/>
        </authorList>
    </citation>
    <scope>NUCLEOTIDE SEQUENCE</scope>
    <source>
        <strain evidence="3">AF72</strain>
    </source>
</reference>
<proteinExistence type="predicted"/>
<name>A0AA36G0A9_9BILA</name>
<feature type="region of interest" description="Disordered" evidence="1">
    <location>
        <begin position="176"/>
        <end position="198"/>
    </location>
</feature>
<dbReference type="Proteomes" id="UP001177023">
    <property type="component" value="Unassembled WGS sequence"/>
</dbReference>
<feature type="compositionally biased region" description="Polar residues" evidence="1">
    <location>
        <begin position="181"/>
        <end position="198"/>
    </location>
</feature>
<evidence type="ECO:0000256" key="2">
    <source>
        <dbReference type="SAM" id="Phobius"/>
    </source>
</evidence>
<evidence type="ECO:0000313" key="3">
    <source>
        <dbReference type="EMBL" id="CAJ0573674.1"/>
    </source>
</evidence>
<keyword evidence="2" id="KW-0812">Transmembrane</keyword>
<organism evidence="3 4">
    <name type="scientific">Mesorhabditis spiculigera</name>
    <dbReference type="NCBI Taxonomy" id="96644"/>
    <lineage>
        <taxon>Eukaryota</taxon>
        <taxon>Metazoa</taxon>
        <taxon>Ecdysozoa</taxon>
        <taxon>Nematoda</taxon>
        <taxon>Chromadorea</taxon>
        <taxon>Rhabditida</taxon>
        <taxon>Rhabditina</taxon>
        <taxon>Rhabditomorpha</taxon>
        <taxon>Rhabditoidea</taxon>
        <taxon>Rhabditidae</taxon>
        <taxon>Mesorhabditinae</taxon>
        <taxon>Mesorhabditis</taxon>
    </lineage>
</organism>
<evidence type="ECO:0000313" key="4">
    <source>
        <dbReference type="Proteomes" id="UP001177023"/>
    </source>
</evidence>
<feature type="transmembrane region" description="Helical" evidence="2">
    <location>
        <begin position="20"/>
        <end position="40"/>
    </location>
</feature>
<gene>
    <name evidence="3" type="ORF">MSPICULIGERA_LOCUS12027</name>
</gene>
<evidence type="ECO:0000256" key="1">
    <source>
        <dbReference type="SAM" id="MobiDB-lite"/>
    </source>
</evidence>
<dbReference type="AlphaFoldDB" id="A0AA36G0A9"/>
<sequence>MGGLLEAYSRQRGVLAKFALAARVLAMIGLCAVFLIRSYVYSRNFASSTGEACGEEMTTFVFVHQLALVALLVLIYALLQMSIQPHGCGRAFKLASVVASTIMFAADAATLTFTLNYRPLGTCNGGLMNHIPESVVGWILTVGTIIYGHTLYYTGVHMRNLDRLETVLTICPPAEKKPISTEKTPAKKTSQSSEVKAE</sequence>
<feature type="transmembrane region" description="Helical" evidence="2">
    <location>
        <begin position="135"/>
        <end position="154"/>
    </location>
</feature>
<accession>A0AA36G0A9</accession>
<keyword evidence="2" id="KW-0472">Membrane</keyword>
<comment type="caution">
    <text evidence="3">The sequence shown here is derived from an EMBL/GenBank/DDBJ whole genome shotgun (WGS) entry which is preliminary data.</text>
</comment>
<feature type="transmembrane region" description="Helical" evidence="2">
    <location>
        <begin position="91"/>
        <end position="115"/>
    </location>
</feature>
<feature type="transmembrane region" description="Helical" evidence="2">
    <location>
        <begin position="60"/>
        <end position="79"/>
    </location>
</feature>
<keyword evidence="4" id="KW-1185">Reference proteome</keyword>
<dbReference type="EMBL" id="CATQJA010002621">
    <property type="protein sequence ID" value="CAJ0573674.1"/>
    <property type="molecule type" value="Genomic_DNA"/>
</dbReference>
<protein>
    <submittedName>
        <fullName evidence="3">Uncharacterized protein</fullName>
    </submittedName>
</protein>
<feature type="non-terminal residue" evidence="3">
    <location>
        <position position="1"/>
    </location>
</feature>
<keyword evidence="2" id="KW-1133">Transmembrane helix</keyword>